<keyword evidence="1" id="KW-0472">Membrane</keyword>
<feature type="transmembrane region" description="Helical" evidence="1">
    <location>
        <begin position="59"/>
        <end position="83"/>
    </location>
</feature>
<dbReference type="EMBL" id="AP024169">
    <property type="protein sequence ID" value="BCN30873.1"/>
    <property type="molecule type" value="Genomic_DNA"/>
</dbReference>
<dbReference type="RefSeq" id="WP_271712031.1">
    <property type="nucleotide sequence ID" value="NZ_AP024169.1"/>
</dbReference>
<feature type="transmembrane region" description="Helical" evidence="1">
    <location>
        <begin position="35"/>
        <end position="53"/>
    </location>
</feature>
<dbReference type="AlphaFoldDB" id="A0A7R7ICL4"/>
<dbReference type="Proteomes" id="UP000595897">
    <property type="component" value="Chromosome"/>
</dbReference>
<evidence type="ECO:0000313" key="3">
    <source>
        <dbReference type="Proteomes" id="UP000595897"/>
    </source>
</evidence>
<proteinExistence type="predicted"/>
<dbReference type="KEGG" id="ahb:bsdtb5_21680"/>
<gene>
    <name evidence="2" type="ORF">bsdtb5_21680</name>
</gene>
<organism evidence="2 3">
    <name type="scientific">Anaeromicropila herbilytica</name>
    <dbReference type="NCBI Taxonomy" id="2785025"/>
    <lineage>
        <taxon>Bacteria</taxon>
        <taxon>Bacillati</taxon>
        <taxon>Bacillota</taxon>
        <taxon>Clostridia</taxon>
        <taxon>Lachnospirales</taxon>
        <taxon>Lachnospiraceae</taxon>
        <taxon>Anaeromicropila</taxon>
    </lineage>
</organism>
<keyword evidence="1" id="KW-1133">Transmembrane helix</keyword>
<reference evidence="2 3" key="1">
    <citation type="submission" date="2020-11" db="EMBL/GenBank/DDBJ databases">
        <title>Draft genome sequencing of a Lachnospiraceae strain isolated from anoxic soil subjected to BSD treatment.</title>
        <authorList>
            <person name="Uek A."/>
            <person name="Tonouchi A."/>
        </authorList>
    </citation>
    <scope>NUCLEOTIDE SEQUENCE [LARGE SCALE GENOMIC DNA]</scope>
    <source>
        <strain evidence="2 3">TB5</strain>
    </source>
</reference>
<keyword evidence="3" id="KW-1185">Reference proteome</keyword>
<keyword evidence="1" id="KW-0812">Transmembrane</keyword>
<accession>A0A7R7ICL4</accession>
<name>A0A7R7ICL4_9FIRM</name>
<sequence>MQKNEKERKELNKKLLKNTFKSEIRNRKKVKPLEYIIDFIGILIAFYLADLIVEILSINFWFLDMVITVVLIFVMISICSIIVRRIGKK</sequence>
<protein>
    <submittedName>
        <fullName evidence="2">Uncharacterized protein</fullName>
    </submittedName>
</protein>
<evidence type="ECO:0000256" key="1">
    <source>
        <dbReference type="SAM" id="Phobius"/>
    </source>
</evidence>
<evidence type="ECO:0000313" key="2">
    <source>
        <dbReference type="EMBL" id="BCN30873.1"/>
    </source>
</evidence>